<comment type="caution">
    <text evidence="1">The sequence shown here is derived from an EMBL/GenBank/DDBJ whole genome shotgun (WGS) entry which is preliminary data.</text>
</comment>
<proteinExistence type="predicted"/>
<dbReference type="EMBL" id="BAABHJ010000006">
    <property type="protein sequence ID" value="GAA4607380.1"/>
    <property type="molecule type" value="Genomic_DNA"/>
</dbReference>
<sequence length="86" mass="9185">MTADATRYRLLTALAWHLAALRRTSLIVVPSHGEPVLYLPRRDGTKLGIAAGPRDDGAWDFLWGRTGRAGAEPVIAAAHLIAKAAA</sequence>
<reference evidence="2" key="1">
    <citation type="journal article" date="2019" name="Int. J. Syst. Evol. Microbiol.">
        <title>The Global Catalogue of Microorganisms (GCM) 10K type strain sequencing project: providing services to taxonomists for standard genome sequencing and annotation.</title>
        <authorList>
            <consortium name="The Broad Institute Genomics Platform"/>
            <consortium name="The Broad Institute Genome Sequencing Center for Infectious Disease"/>
            <person name="Wu L."/>
            <person name="Ma J."/>
        </authorList>
    </citation>
    <scope>NUCLEOTIDE SEQUENCE [LARGE SCALE GENOMIC DNA]</scope>
    <source>
        <strain evidence="2">JCM 17938</strain>
    </source>
</reference>
<dbReference type="RefSeq" id="WP_345353710.1">
    <property type="nucleotide sequence ID" value="NZ_BAABHJ010000006.1"/>
</dbReference>
<keyword evidence="2" id="KW-1185">Reference proteome</keyword>
<evidence type="ECO:0000313" key="1">
    <source>
        <dbReference type="EMBL" id="GAA4607380.1"/>
    </source>
</evidence>
<gene>
    <name evidence="1" type="ORF">GCM10023195_27920</name>
</gene>
<name>A0ABP8TI27_9ACTN</name>
<evidence type="ECO:0000313" key="2">
    <source>
        <dbReference type="Proteomes" id="UP001500212"/>
    </source>
</evidence>
<accession>A0ABP8TI27</accession>
<protein>
    <submittedName>
        <fullName evidence="1">Uncharacterized protein</fullName>
    </submittedName>
</protein>
<organism evidence="1 2">
    <name type="scientific">Actinoallomurus liliacearum</name>
    <dbReference type="NCBI Taxonomy" id="1080073"/>
    <lineage>
        <taxon>Bacteria</taxon>
        <taxon>Bacillati</taxon>
        <taxon>Actinomycetota</taxon>
        <taxon>Actinomycetes</taxon>
        <taxon>Streptosporangiales</taxon>
        <taxon>Thermomonosporaceae</taxon>
        <taxon>Actinoallomurus</taxon>
    </lineage>
</organism>
<dbReference type="Proteomes" id="UP001500212">
    <property type="component" value="Unassembled WGS sequence"/>
</dbReference>